<dbReference type="EMBL" id="MT631671">
    <property type="protein sequence ID" value="QNO56898.1"/>
    <property type="molecule type" value="Genomic_DNA"/>
</dbReference>
<gene>
    <name evidence="1" type="ORF">KGHFPOIM_00040</name>
</gene>
<proteinExistence type="predicted"/>
<name>A0A7G9Z9G4_9EURY</name>
<accession>A0A7G9Z9G4</accession>
<sequence>MPYEKFRKEVERILEEKAEPVTWNEIKESSTKLKQKAPYHVYVQKLQGDIGLVRFKRGQKTAWALRKWFEAGKFRELLPKKVRLTILYSKKEHAIAANEYWELKRIYPLKNWLNRWDVIEADVDDFFPEEDKRPESIRLKIDGMEYLRRIEDVEERVRIAEKIAESGEFMHTDAWKGKTLGMTKPRFRCFYFYDSKCQFFCDQSVCVGHDMDVEDGGLEIEGDKTYFILEAVEREGGEYIWKKRYVDWCMKSVISITDPRQRRLF</sequence>
<protein>
    <submittedName>
        <fullName evidence="1">Uncharacterized protein</fullName>
    </submittedName>
</protein>
<organism evidence="1">
    <name type="scientific">Candidatus Methanophaga sp. ANME-1 ERB7</name>
    <dbReference type="NCBI Taxonomy" id="2759913"/>
    <lineage>
        <taxon>Archaea</taxon>
        <taxon>Methanobacteriati</taxon>
        <taxon>Methanobacteriota</taxon>
        <taxon>Stenosarchaea group</taxon>
        <taxon>Methanomicrobia</taxon>
        <taxon>Candidatus Methanophagales</taxon>
        <taxon>Candidatus Methanophagaceae</taxon>
        <taxon>Candidatus Methanophaga</taxon>
    </lineage>
</organism>
<evidence type="ECO:0000313" key="1">
    <source>
        <dbReference type="EMBL" id="QNO56898.1"/>
    </source>
</evidence>
<reference evidence="1" key="1">
    <citation type="submission" date="2020-06" db="EMBL/GenBank/DDBJ databases">
        <title>Unique genomic features of the anaerobic methanotrophic archaea.</title>
        <authorList>
            <person name="Chadwick G.L."/>
            <person name="Skennerton C.T."/>
            <person name="Laso-Perez R."/>
            <person name="Leu A.O."/>
            <person name="Speth D.R."/>
            <person name="Yu H."/>
            <person name="Morgan-Lang C."/>
            <person name="Hatzenpichler R."/>
            <person name="Goudeau D."/>
            <person name="Malmstrom R."/>
            <person name="Brazelton W.J."/>
            <person name="Woyke T."/>
            <person name="Hallam S.J."/>
            <person name="Tyson G.W."/>
            <person name="Wegener G."/>
            <person name="Boetius A."/>
            <person name="Orphan V."/>
        </authorList>
    </citation>
    <scope>NUCLEOTIDE SEQUENCE</scope>
</reference>
<dbReference type="AlphaFoldDB" id="A0A7G9Z9G4"/>